<dbReference type="PRINTS" id="PR00053">
    <property type="entry name" value="FORKHEAD"/>
</dbReference>
<feature type="region of interest" description="Disordered" evidence="3">
    <location>
        <begin position="500"/>
        <end position="530"/>
    </location>
</feature>
<dbReference type="InterPro" id="IPR036388">
    <property type="entry name" value="WH-like_DNA-bd_sf"/>
</dbReference>
<keyword evidence="2" id="KW-0539">Nucleus</keyword>
<dbReference type="InterPro" id="IPR050211">
    <property type="entry name" value="FOX_domain-containing"/>
</dbReference>
<accession>A0AA38LZ40</accession>
<comment type="subcellular location">
    <subcellularLocation>
        <location evidence="2">Nucleus</location>
    </subcellularLocation>
</comment>
<dbReference type="InterPro" id="IPR001766">
    <property type="entry name" value="Fork_head_dom"/>
</dbReference>
<comment type="caution">
    <text evidence="5">The sequence shown here is derived from an EMBL/GenBank/DDBJ whole genome shotgun (WGS) entry which is preliminary data.</text>
</comment>
<dbReference type="SMART" id="SM00339">
    <property type="entry name" value="FH"/>
    <property type="match status" value="1"/>
</dbReference>
<feature type="domain" description="Fork-head" evidence="4">
    <location>
        <begin position="143"/>
        <end position="239"/>
    </location>
</feature>
<keyword evidence="1 2" id="KW-0238">DNA-binding</keyword>
<protein>
    <recommendedName>
        <fullName evidence="4">Fork-head domain-containing protein</fullName>
    </recommendedName>
</protein>
<gene>
    <name evidence="5" type="ORF">Zmor_008883</name>
</gene>
<dbReference type="GO" id="GO:0000981">
    <property type="term" value="F:DNA-binding transcription factor activity, RNA polymerase II-specific"/>
    <property type="evidence" value="ECO:0007669"/>
    <property type="project" value="TreeGrafter"/>
</dbReference>
<dbReference type="Pfam" id="PF00250">
    <property type="entry name" value="Forkhead"/>
    <property type="match status" value="1"/>
</dbReference>
<feature type="compositionally biased region" description="Basic residues" evidence="3">
    <location>
        <begin position="13"/>
        <end position="23"/>
    </location>
</feature>
<dbReference type="EMBL" id="JALNTZ010002496">
    <property type="protein sequence ID" value="KAJ3617062.1"/>
    <property type="molecule type" value="Genomic_DNA"/>
</dbReference>
<keyword evidence="6" id="KW-1185">Reference proteome</keyword>
<dbReference type="PROSITE" id="PS50039">
    <property type="entry name" value="FORK_HEAD_3"/>
    <property type="match status" value="1"/>
</dbReference>
<evidence type="ECO:0000313" key="6">
    <source>
        <dbReference type="Proteomes" id="UP001168821"/>
    </source>
</evidence>
<feature type="DNA-binding region" description="Fork-head" evidence="2">
    <location>
        <begin position="143"/>
        <end position="239"/>
    </location>
</feature>
<dbReference type="Proteomes" id="UP001168821">
    <property type="component" value="Unassembled WGS sequence"/>
</dbReference>
<dbReference type="Gene3D" id="1.10.10.10">
    <property type="entry name" value="Winged helix-like DNA-binding domain superfamily/Winged helix DNA-binding domain"/>
    <property type="match status" value="1"/>
</dbReference>
<reference evidence="5" key="1">
    <citation type="journal article" date="2023" name="G3 (Bethesda)">
        <title>Whole genome assemblies of Zophobas morio and Tenebrio molitor.</title>
        <authorList>
            <person name="Kaur S."/>
            <person name="Stinson S.A."/>
            <person name="diCenzo G.C."/>
        </authorList>
    </citation>
    <scope>NUCLEOTIDE SEQUENCE</scope>
    <source>
        <strain evidence="5">QUZm001</strain>
    </source>
</reference>
<organism evidence="5 6">
    <name type="scientific">Zophobas morio</name>
    <dbReference type="NCBI Taxonomy" id="2755281"/>
    <lineage>
        <taxon>Eukaryota</taxon>
        <taxon>Metazoa</taxon>
        <taxon>Ecdysozoa</taxon>
        <taxon>Arthropoda</taxon>
        <taxon>Hexapoda</taxon>
        <taxon>Insecta</taxon>
        <taxon>Pterygota</taxon>
        <taxon>Neoptera</taxon>
        <taxon>Endopterygota</taxon>
        <taxon>Coleoptera</taxon>
        <taxon>Polyphaga</taxon>
        <taxon>Cucujiformia</taxon>
        <taxon>Tenebrionidae</taxon>
        <taxon>Zophobas</taxon>
    </lineage>
</organism>
<dbReference type="PANTHER" id="PTHR11829:SF343">
    <property type="entry name" value="FORK-HEAD DOMAIN-CONTAINING PROTEIN"/>
    <property type="match status" value="1"/>
</dbReference>
<evidence type="ECO:0000256" key="1">
    <source>
        <dbReference type="ARBA" id="ARBA00023125"/>
    </source>
</evidence>
<feature type="region of interest" description="Disordered" evidence="3">
    <location>
        <begin position="1"/>
        <end position="31"/>
    </location>
</feature>
<evidence type="ECO:0000256" key="2">
    <source>
        <dbReference type="PROSITE-ProRule" id="PRU00089"/>
    </source>
</evidence>
<dbReference type="GO" id="GO:0005634">
    <property type="term" value="C:nucleus"/>
    <property type="evidence" value="ECO:0007669"/>
    <property type="project" value="UniProtKB-SubCell"/>
</dbReference>
<name>A0AA38LZ40_9CUCU</name>
<feature type="compositionally biased region" description="Low complexity" evidence="3">
    <location>
        <begin position="509"/>
        <end position="530"/>
    </location>
</feature>
<dbReference type="GO" id="GO:0000978">
    <property type="term" value="F:RNA polymerase II cis-regulatory region sequence-specific DNA binding"/>
    <property type="evidence" value="ECO:0007669"/>
    <property type="project" value="TreeGrafter"/>
</dbReference>
<feature type="compositionally biased region" description="Polar residues" evidence="3">
    <location>
        <begin position="460"/>
        <end position="470"/>
    </location>
</feature>
<evidence type="ECO:0000259" key="4">
    <source>
        <dbReference type="PROSITE" id="PS50039"/>
    </source>
</evidence>
<evidence type="ECO:0000313" key="5">
    <source>
        <dbReference type="EMBL" id="KAJ3617062.1"/>
    </source>
</evidence>
<dbReference type="SUPFAM" id="SSF46785">
    <property type="entry name" value="Winged helix' DNA-binding domain"/>
    <property type="match status" value="1"/>
</dbReference>
<dbReference type="InterPro" id="IPR036390">
    <property type="entry name" value="WH_DNA-bd_sf"/>
</dbReference>
<proteinExistence type="predicted"/>
<dbReference type="AlphaFoldDB" id="A0AA38LZ40"/>
<feature type="region of interest" description="Disordered" evidence="3">
    <location>
        <begin position="418"/>
        <end position="470"/>
    </location>
</feature>
<sequence>MTITAHTDYLMPSKKHTRRKKTNGHFSSTYKNDELTSSVNVSEIPNTYNDNVLYNQQSLQPRVSMKLRESGRLRDRLPNATQGDGTVRKSIGLNDISLSPNAGIIESASKGSNEVYPQGSYNNLGQKEDEICSPLALSHKQRRPPHSYASLIAKSIVSSPYKFQTLSGIYEWISNNFPYYRNCGSSSWKNCIRHNLSLNKCFLKSKKLSPGNKVTVYWSINPDSLYHFTKEGDYINNRKLKKSKALEGGTFLLPGIGYKVPINPAKVNSLVPADKNIKDHDKALNDAYFSQRQDHFLPLPLAGQIYLQPPTYCNLNSGRQSQPINQAPYLINASKLNQNTPIQQGYSLPYQSTLVNQYQSALQPRFLTNDERPQAPLYPRQPQFSQRTQNLQNYDKTNVTPNRHSPQPLVFHQYSFQRPEHSNDAPCQAKYSFGKTDTPIQKDFINQNPPQDGEDGHENPSISQNTSFQSIKPISTSSTYIQIGGYNQYNNQPYLSYKNESGVPTTYETTQTPQLLQSSQSSMPMQRQPSAMNQLLGRRPEEYMLNSQQQSFASSPLQLQQTHFELSSQLQNYPNQWSYSQQQNSNYSSSFKIQNSHSINRVSPNNSIDLLNSKTDNLLNGFM</sequence>
<dbReference type="PANTHER" id="PTHR11829">
    <property type="entry name" value="FORKHEAD BOX PROTEIN"/>
    <property type="match status" value="1"/>
</dbReference>
<evidence type="ECO:0000256" key="3">
    <source>
        <dbReference type="SAM" id="MobiDB-lite"/>
    </source>
</evidence>